<protein>
    <recommendedName>
        <fullName evidence="2">Lin1244/Lin1753-like N-terminal domain-containing protein</fullName>
    </recommendedName>
</protein>
<evidence type="ECO:0000256" key="1">
    <source>
        <dbReference type="SAM" id="MobiDB-lite"/>
    </source>
</evidence>
<name>A0A6J5N2F4_9CAUD</name>
<accession>A0A6J5N2F4</accession>
<feature type="compositionally biased region" description="Polar residues" evidence="1">
    <location>
        <begin position="223"/>
        <end position="235"/>
    </location>
</feature>
<feature type="region of interest" description="Disordered" evidence="1">
    <location>
        <begin position="216"/>
        <end position="237"/>
    </location>
</feature>
<reference evidence="3" key="1">
    <citation type="submission" date="2020-04" db="EMBL/GenBank/DDBJ databases">
        <authorList>
            <person name="Chiriac C."/>
            <person name="Salcher M."/>
            <person name="Ghai R."/>
            <person name="Kavagutti S V."/>
        </authorList>
    </citation>
    <scope>NUCLEOTIDE SEQUENCE</scope>
</reference>
<dbReference type="Pfam" id="PF14297">
    <property type="entry name" value="Lin1244_N"/>
    <property type="match status" value="1"/>
</dbReference>
<evidence type="ECO:0000313" key="3">
    <source>
        <dbReference type="EMBL" id="CAB4152517.1"/>
    </source>
</evidence>
<dbReference type="InterPro" id="IPR025400">
    <property type="entry name" value="Lin1244/Lin1753-like_N"/>
</dbReference>
<feature type="domain" description="Lin1244/Lin1753-like N-terminal" evidence="2">
    <location>
        <begin position="7"/>
        <end position="80"/>
    </location>
</feature>
<dbReference type="EMBL" id="LR796575">
    <property type="protein sequence ID" value="CAB4152517.1"/>
    <property type="molecule type" value="Genomic_DNA"/>
</dbReference>
<gene>
    <name evidence="3" type="ORF">UFOVP617_19</name>
</gene>
<sequence length="253" mass="29557">MAKDTFYFSHDYNTRNDEKIKFLTRKHGMIGYGIFWAIIEDLYNNANALRTDYDGIAYDLRVDSETVKSIINDFDLFVFDGEHFGSLSVQNRIDERDSKSIKARESAHKRWTNANAMQSQCESNAIKEKKVKEIKEKKENKGKEKKVPHLFEESFLNDIFTFKNSFVGTPYESANFEYYQEIIGSWAKSKAEKKADWVAAARNWMARDLRDGKFIDNKYKPHTNGNTKTQQSRVSHITDEQLHEAFAKRFGSR</sequence>
<evidence type="ECO:0000259" key="2">
    <source>
        <dbReference type="Pfam" id="PF14297"/>
    </source>
</evidence>
<organism evidence="3">
    <name type="scientific">uncultured Caudovirales phage</name>
    <dbReference type="NCBI Taxonomy" id="2100421"/>
    <lineage>
        <taxon>Viruses</taxon>
        <taxon>Duplodnaviria</taxon>
        <taxon>Heunggongvirae</taxon>
        <taxon>Uroviricota</taxon>
        <taxon>Caudoviricetes</taxon>
        <taxon>Peduoviridae</taxon>
        <taxon>Maltschvirus</taxon>
        <taxon>Maltschvirus maltsch</taxon>
    </lineage>
</organism>
<proteinExistence type="predicted"/>